<gene>
    <name evidence="2" type="ORF">Ocin01_19866</name>
</gene>
<proteinExistence type="predicted"/>
<comment type="caution">
    <text evidence="2">The sequence shown here is derived from an EMBL/GenBank/DDBJ whole genome shotgun (WGS) entry which is preliminary data.</text>
</comment>
<dbReference type="Proteomes" id="UP000094527">
    <property type="component" value="Unassembled WGS sequence"/>
</dbReference>
<dbReference type="InterPro" id="IPR011333">
    <property type="entry name" value="SKP1/BTB/POZ_sf"/>
</dbReference>
<sequence>MVDNHRIFEDDSYLNKIRIYGSPLDQLLALNKDLKLKFNVVFDQNFVANEMVACYDASGKCYFENIIRSQHYFVSLSEYNGIFGHVSIELVGLDIPMGSLPDDLQSTNKKLLEEQRFTDFALVAENGQKLPCLRAFLATASPVFDRMLQSECTETKEGACKLDISIEGVKALLNYIYCKNTDVPSETPSVALELLKSGEKYDIFGLEAAMKTIFLSKPVEWLSVDVALLLFVHSDKLEGYEEFRKKAVQAMKTKKNDLEGSQVFDELIRDDPN</sequence>
<dbReference type="SMART" id="SM00225">
    <property type="entry name" value="BTB"/>
    <property type="match status" value="1"/>
</dbReference>
<dbReference type="InterPro" id="IPR000210">
    <property type="entry name" value="BTB/POZ_dom"/>
</dbReference>
<evidence type="ECO:0000313" key="3">
    <source>
        <dbReference type="Proteomes" id="UP000094527"/>
    </source>
</evidence>
<keyword evidence="3" id="KW-1185">Reference proteome</keyword>
<accession>A0A1D2M1H4</accession>
<evidence type="ECO:0000313" key="2">
    <source>
        <dbReference type="EMBL" id="ODM86816.1"/>
    </source>
</evidence>
<dbReference type="EMBL" id="LJIJ01007114">
    <property type="protein sequence ID" value="ODM86816.1"/>
    <property type="molecule type" value="Genomic_DNA"/>
</dbReference>
<dbReference type="Gene3D" id="3.30.710.10">
    <property type="entry name" value="Potassium Channel Kv1.1, Chain A"/>
    <property type="match status" value="1"/>
</dbReference>
<dbReference type="OrthoDB" id="7492888at2759"/>
<dbReference type="AlphaFoldDB" id="A0A1D2M1H4"/>
<feature type="domain" description="BTB" evidence="1">
    <location>
        <begin position="118"/>
        <end position="185"/>
    </location>
</feature>
<evidence type="ECO:0000259" key="1">
    <source>
        <dbReference type="PROSITE" id="PS50097"/>
    </source>
</evidence>
<dbReference type="PROSITE" id="PS50097">
    <property type="entry name" value="BTB"/>
    <property type="match status" value="1"/>
</dbReference>
<dbReference type="PANTHER" id="PTHR24413">
    <property type="entry name" value="SPECKLE-TYPE POZ PROTEIN"/>
    <property type="match status" value="1"/>
</dbReference>
<reference evidence="2 3" key="1">
    <citation type="journal article" date="2016" name="Genome Biol. Evol.">
        <title>Gene Family Evolution Reflects Adaptation to Soil Environmental Stressors in the Genome of the Collembolan Orchesella cincta.</title>
        <authorList>
            <person name="Faddeeva-Vakhrusheva A."/>
            <person name="Derks M.F."/>
            <person name="Anvar S.Y."/>
            <person name="Agamennone V."/>
            <person name="Suring W."/>
            <person name="Smit S."/>
            <person name="van Straalen N.M."/>
            <person name="Roelofs D."/>
        </authorList>
    </citation>
    <scope>NUCLEOTIDE SEQUENCE [LARGE SCALE GENOMIC DNA]</scope>
    <source>
        <tissue evidence="2">Mixed pool</tissue>
    </source>
</reference>
<dbReference type="CDD" id="cd18186">
    <property type="entry name" value="BTB_POZ_ZBTB_KLHL-like"/>
    <property type="match status" value="1"/>
</dbReference>
<protein>
    <submittedName>
        <fullName evidence="2">Protein maternal effect lethal 26</fullName>
    </submittedName>
</protein>
<dbReference type="STRING" id="48709.A0A1D2M1H4"/>
<dbReference type="Pfam" id="PF00651">
    <property type="entry name" value="BTB"/>
    <property type="match status" value="1"/>
</dbReference>
<name>A0A1D2M1H4_ORCCI</name>
<organism evidence="2 3">
    <name type="scientific">Orchesella cincta</name>
    <name type="common">Springtail</name>
    <name type="synonym">Podura cincta</name>
    <dbReference type="NCBI Taxonomy" id="48709"/>
    <lineage>
        <taxon>Eukaryota</taxon>
        <taxon>Metazoa</taxon>
        <taxon>Ecdysozoa</taxon>
        <taxon>Arthropoda</taxon>
        <taxon>Hexapoda</taxon>
        <taxon>Collembola</taxon>
        <taxon>Entomobryomorpha</taxon>
        <taxon>Entomobryoidea</taxon>
        <taxon>Orchesellidae</taxon>
        <taxon>Orchesellinae</taxon>
        <taxon>Orchesella</taxon>
    </lineage>
</organism>
<dbReference type="SUPFAM" id="SSF54695">
    <property type="entry name" value="POZ domain"/>
    <property type="match status" value="1"/>
</dbReference>